<dbReference type="Pfam" id="PF02518">
    <property type="entry name" value="HATPase_c"/>
    <property type="match status" value="1"/>
</dbReference>
<evidence type="ECO:0000259" key="8">
    <source>
        <dbReference type="SMART" id="SM00387"/>
    </source>
</evidence>
<dbReference type="Gene3D" id="2.60.120.260">
    <property type="entry name" value="Galactose-binding domain-like"/>
    <property type="match status" value="1"/>
</dbReference>
<dbReference type="EC" id="2.7.13.3" evidence="2"/>
<feature type="transmembrane region" description="Helical" evidence="7">
    <location>
        <begin position="275"/>
        <end position="295"/>
    </location>
</feature>
<dbReference type="GO" id="GO:0005524">
    <property type="term" value="F:ATP binding"/>
    <property type="evidence" value="ECO:0007669"/>
    <property type="project" value="UniProtKB-KW"/>
</dbReference>
<feature type="transmembrane region" description="Helical" evidence="7">
    <location>
        <begin position="189"/>
        <end position="209"/>
    </location>
</feature>
<accession>A0AAU7T0V9</accession>
<evidence type="ECO:0000256" key="1">
    <source>
        <dbReference type="ARBA" id="ARBA00000085"/>
    </source>
</evidence>
<feature type="transmembrane region" description="Helical" evidence="7">
    <location>
        <begin position="301"/>
        <end position="323"/>
    </location>
</feature>
<keyword evidence="9" id="KW-0547">Nucleotide-binding</keyword>
<dbReference type="Pfam" id="PF07695">
    <property type="entry name" value="7TMR-DISM_7TM"/>
    <property type="match status" value="1"/>
</dbReference>
<dbReference type="GO" id="GO:0004673">
    <property type="term" value="F:protein histidine kinase activity"/>
    <property type="evidence" value="ECO:0007669"/>
    <property type="project" value="UniProtKB-EC"/>
</dbReference>
<dbReference type="SMART" id="SM00387">
    <property type="entry name" value="HATPase_c"/>
    <property type="match status" value="1"/>
</dbReference>
<dbReference type="AlphaFoldDB" id="A0AAU7T0V9"/>
<sequence>MKQLIGHYFFIFVLSLLSQFSYAEIIENINAQCAVHIHSVDTVKTSSFTVLPRQGWQSVNLPDQWQKRWKNYNGAAWYKIQWSCSCQNQARLAEPIAFAIDYINSAGAVFLNGDLLWRDKHLQEPLSKSWNMPRYWILPISGLNSGKNEILIYVKGFAYQSPGIGQISFNNIQNNYESYQSQVWNRRTLFQINLIVSLTFGVVCSVIWLSRRKESTFGWFALSSLLWVLFISNMLTTETFPYPNTLIAAQANLAFFVLYVVSFCIYSFRFIQKRFIKVETVVWGITGLIIAGIFLTPQQSAYWVFALIFLIYVGLFIIGYLYACYYAIQSKRTDYIFLAICLSAIVIFMIFDLLLLSGEVVVKDVRPLSPYTGPIITFFMVIILGSRLARNVKKIETFNAQLEMKVQQVSNDLSSSLNEKHQLELKNVKLQERINLSHDLHDGLGASLVRSMILVDQSTHDISNKQFLSMLKLLRDDLRQIIDSGSSADNKIPVNPILWVAPVRHRFSQLMDELDIRSKWIFLQEWQAVPSALQCLTLIRVLEESLTNIIKHSQARQVKIAMVYIRENQFILSIEDDGVGFDADSVVQQGLSIGMRSMKMRLERMGGEFKLSSEPGCTIIQAIVQLK</sequence>
<evidence type="ECO:0000256" key="3">
    <source>
        <dbReference type="ARBA" id="ARBA00022679"/>
    </source>
</evidence>
<dbReference type="Gene3D" id="3.30.565.10">
    <property type="entry name" value="Histidine kinase-like ATPase, C-terminal domain"/>
    <property type="match status" value="1"/>
</dbReference>
<dbReference type="InterPro" id="IPR011623">
    <property type="entry name" value="7TMR_DISM_rcpt_extracell_dom1"/>
</dbReference>
<evidence type="ECO:0000256" key="6">
    <source>
        <dbReference type="SAM" id="Coils"/>
    </source>
</evidence>
<keyword evidence="7" id="KW-0812">Transmembrane</keyword>
<dbReference type="InterPro" id="IPR036890">
    <property type="entry name" value="HATPase_C_sf"/>
</dbReference>
<dbReference type="EMBL" id="CP157981">
    <property type="protein sequence ID" value="XBU16804.1"/>
    <property type="molecule type" value="Genomic_DNA"/>
</dbReference>
<feature type="transmembrane region" description="Helical" evidence="7">
    <location>
        <begin position="368"/>
        <end position="389"/>
    </location>
</feature>
<dbReference type="GO" id="GO:0000160">
    <property type="term" value="P:phosphorelay signal transduction system"/>
    <property type="evidence" value="ECO:0007669"/>
    <property type="project" value="UniProtKB-KW"/>
</dbReference>
<comment type="catalytic activity">
    <reaction evidence="1">
        <text>ATP + protein L-histidine = ADP + protein N-phospho-L-histidine.</text>
        <dbReference type="EC" id="2.7.13.3"/>
    </reaction>
</comment>
<keyword evidence="6" id="KW-0175">Coiled coil</keyword>
<proteinExistence type="predicted"/>
<evidence type="ECO:0000256" key="4">
    <source>
        <dbReference type="ARBA" id="ARBA00022777"/>
    </source>
</evidence>
<feature type="coiled-coil region" evidence="6">
    <location>
        <begin position="399"/>
        <end position="433"/>
    </location>
</feature>
<feature type="domain" description="Histidine kinase/HSP90-like ATPase" evidence="8">
    <location>
        <begin position="533"/>
        <end position="626"/>
    </location>
</feature>
<keyword evidence="9" id="KW-0067">ATP-binding</keyword>
<gene>
    <name evidence="9" type="ORF">ABJ384_06475</name>
</gene>
<dbReference type="InterPro" id="IPR050482">
    <property type="entry name" value="Sensor_HK_TwoCompSys"/>
</dbReference>
<keyword evidence="7" id="KW-0472">Membrane</keyword>
<dbReference type="PANTHER" id="PTHR24421">
    <property type="entry name" value="NITRATE/NITRITE SENSOR PROTEIN NARX-RELATED"/>
    <property type="match status" value="1"/>
</dbReference>
<organism evidence="9">
    <name type="scientific">Acinetobacter sp. A1-4-2</name>
    <dbReference type="NCBI Taxonomy" id="3156489"/>
    <lineage>
        <taxon>Bacteria</taxon>
        <taxon>Pseudomonadati</taxon>
        <taxon>Pseudomonadota</taxon>
        <taxon>Gammaproteobacteria</taxon>
        <taxon>Moraxellales</taxon>
        <taxon>Moraxellaceae</taxon>
        <taxon>Acinetobacter</taxon>
    </lineage>
</organism>
<feature type="transmembrane region" description="Helical" evidence="7">
    <location>
        <begin position="335"/>
        <end position="356"/>
    </location>
</feature>
<dbReference type="InterPro" id="IPR003594">
    <property type="entry name" value="HATPase_dom"/>
</dbReference>
<evidence type="ECO:0000256" key="7">
    <source>
        <dbReference type="SAM" id="Phobius"/>
    </source>
</evidence>
<evidence type="ECO:0000256" key="5">
    <source>
        <dbReference type="ARBA" id="ARBA00023012"/>
    </source>
</evidence>
<evidence type="ECO:0000313" key="9">
    <source>
        <dbReference type="EMBL" id="XBU16804.1"/>
    </source>
</evidence>
<feature type="transmembrane region" description="Helical" evidence="7">
    <location>
        <begin position="247"/>
        <end position="268"/>
    </location>
</feature>
<name>A0AAU7T0V9_9GAMM</name>
<keyword evidence="3" id="KW-0808">Transferase</keyword>
<dbReference type="PANTHER" id="PTHR24421:SF10">
    <property type="entry name" value="NITRATE_NITRITE SENSOR PROTEIN NARQ"/>
    <property type="match status" value="1"/>
</dbReference>
<dbReference type="RefSeq" id="WP_349929554.1">
    <property type="nucleotide sequence ID" value="NZ_CP157981.1"/>
</dbReference>
<dbReference type="CDD" id="cd16917">
    <property type="entry name" value="HATPase_UhpB-NarQ-NarX-like"/>
    <property type="match status" value="1"/>
</dbReference>
<evidence type="ECO:0000256" key="2">
    <source>
        <dbReference type="ARBA" id="ARBA00012438"/>
    </source>
</evidence>
<keyword evidence="4" id="KW-0418">Kinase</keyword>
<protein>
    <recommendedName>
        <fullName evidence="2">histidine kinase</fullName>
        <ecNumber evidence="2">2.7.13.3</ecNumber>
    </recommendedName>
</protein>
<dbReference type="SUPFAM" id="SSF55874">
    <property type="entry name" value="ATPase domain of HSP90 chaperone/DNA topoisomerase II/histidine kinase"/>
    <property type="match status" value="1"/>
</dbReference>
<reference evidence="9" key="1">
    <citation type="submission" date="2024-06" db="EMBL/GenBank/DDBJ databases">
        <authorList>
            <person name="Song Z."/>
        </authorList>
    </citation>
    <scope>NUCLEOTIDE SEQUENCE</scope>
    <source>
        <strain evidence="9">A1-4-2</strain>
    </source>
</reference>
<keyword evidence="5" id="KW-0902">Two-component regulatory system</keyword>
<feature type="transmembrane region" description="Helical" evidence="7">
    <location>
        <begin position="216"/>
        <end position="235"/>
    </location>
</feature>
<keyword evidence="7" id="KW-1133">Transmembrane helix</keyword>